<evidence type="ECO:0000313" key="6">
    <source>
        <dbReference type="EMBL" id="SHJ47185.1"/>
    </source>
</evidence>
<feature type="domain" description="O-methyltransferase C-terminal" evidence="4">
    <location>
        <begin position="122"/>
        <end position="325"/>
    </location>
</feature>
<keyword evidence="3" id="KW-0949">S-adenosyl-L-methionine</keyword>
<dbReference type="GO" id="GO:0032259">
    <property type="term" value="P:methylation"/>
    <property type="evidence" value="ECO:0007669"/>
    <property type="project" value="UniProtKB-KW"/>
</dbReference>
<proteinExistence type="predicted"/>
<keyword evidence="7" id="KW-1185">Reference proteome</keyword>
<dbReference type="InterPro" id="IPR036388">
    <property type="entry name" value="WH-like_DNA-bd_sf"/>
</dbReference>
<dbReference type="GO" id="GO:0046983">
    <property type="term" value="F:protein dimerization activity"/>
    <property type="evidence" value="ECO:0007669"/>
    <property type="project" value="InterPro"/>
</dbReference>
<reference evidence="6 7" key="1">
    <citation type="submission" date="2016-11" db="EMBL/GenBank/DDBJ databases">
        <authorList>
            <person name="Jaros S."/>
            <person name="Januszkiewicz K."/>
            <person name="Wedrychowicz H."/>
        </authorList>
    </citation>
    <scope>NUCLEOTIDE SEQUENCE [LARGE SCALE GENOMIC DNA]</scope>
    <source>
        <strain evidence="6 7">CGMCC 4.5723</strain>
    </source>
</reference>
<dbReference type="Pfam" id="PF00891">
    <property type="entry name" value="Methyltransf_2"/>
    <property type="match status" value="1"/>
</dbReference>
<dbReference type="Gene3D" id="3.40.50.150">
    <property type="entry name" value="Vaccinia Virus protein VP39"/>
    <property type="match status" value="1"/>
</dbReference>
<gene>
    <name evidence="6" type="ORF">SAMN05421803_106171</name>
</gene>
<dbReference type="InterPro" id="IPR012967">
    <property type="entry name" value="COMT_dimerisation"/>
</dbReference>
<dbReference type="Gene3D" id="1.10.10.10">
    <property type="entry name" value="Winged helix-like DNA-binding domain superfamily/Winged helix DNA-binding domain"/>
    <property type="match status" value="1"/>
</dbReference>
<dbReference type="PROSITE" id="PS51683">
    <property type="entry name" value="SAM_OMT_II"/>
    <property type="match status" value="1"/>
</dbReference>
<dbReference type="InterPro" id="IPR036390">
    <property type="entry name" value="WH_DNA-bd_sf"/>
</dbReference>
<dbReference type="STRING" id="758803.SAMN05421803_106171"/>
<dbReference type="InterPro" id="IPR029063">
    <property type="entry name" value="SAM-dependent_MTases_sf"/>
</dbReference>
<keyword evidence="1 6" id="KW-0489">Methyltransferase</keyword>
<accession>A0A1M6JKJ6</accession>
<dbReference type="SUPFAM" id="SSF53335">
    <property type="entry name" value="S-adenosyl-L-methionine-dependent methyltransferases"/>
    <property type="match status" value="1"/>
</dbReference>
<dbReference type="OrthoDB" id="4145676at2"/>
<dbReference type="Pfam" id="PF08100">
    <property type="entry name" value="Dimerisation"/>
    <property type="match status" value="1"/>
</dbReference>
<evidence type="ECO:0000256" key="3">
    <source>
        <dbReference type="ARBA" id="ARBA00022691"/>
    </source>
</evidence>
<organism evidence="6 7">
    <name type="scientific">Nocardiopsis flavescens</name>
    <dbReference type="NCBI Taxonomy" id="758803"/>
    <lineage>
        <taxon>Bacteria</taxon>
        <taxon>Bacillati</taxon>
        <taxon>Actinomycetota</taxon>
        <taxon>Actinomycetes</taxon>
        <taxon>Streptosporangiales</taxon>
        <taxon>Nocardiopsidaceae</taxon>
        <taxon>Nocardiopsis</taxon>
    </lineage>
</organism>
<dbReference type="Proteomes" id="UP000184452">
    <property type="component" value="Unassembled WGS sequence"/>
</dbReference>
<evidence type="ECO:0000256" key="2">
    <source>
        <dbReference type="ARBA" id="ARBA00022679"/>
    </source>
</evidence>
<evidence type="ECO:0000259" key="4">
    <source>
        <dbReference type="Pfam" id="PF00891"/>
    </source>
</evidence>
<evidence type="ECO:0000256" key="1">
    <source>
        <dbReference type="ARBA" id="ARBA00022603"/>
    </source>
</evidence>
<dbReference type="GO" id="GO:0008171">
    <property type="term" value="F:O-methyltransferase activity"/>
    <property type="evidence" value="ECO:0007669"/>
    <property type="project" value="InterPro"/>
</dbReference>
<dbReference type="RefSeq" id="WP_084737201.1">
    <property type="nucleotide sequence ID" value="NZ_FQZK01000006.1"/>
</dbReference>
<dbReference type="InterPro" id="IPR016461">
    <property type="entry name" value="COMT-like"/>
</dbReference>
<dbReference type="PANTHER" id="PTHR43712:SF2">
    <property type="entry name" value="O-METHYLTRANSFERASE CICE"/>
    <property type="match status" value="1"/>
</dbReference>
<protein>
    <submittedName>
        <fullName evidence="6">O-methyltransferase</fullName>
    </submittedName>
</protein>
<evidence type="ECO:0000259" key="5">
    <source>
        <dbReference type="Pfam" id="PF08100"/>
    </source>
</evidence>
<dbReference type="Gene3D" id="1.10.287.1350">
    <property type="match status" value="1"/>
</dbReference>
<dbReference type="InterPro" id="IPR001077">
    <property type="entry name" value="COMT_C"/>
</dbReference>
<sequence>MSVHSPSEAQETARRLYDMAGILLPAAIRAAATLCVADRIAEGTTSAADLAVRVRADPDGLTLLLRYLASAGLFHRSDHDRYTLTALGDALRSDSPVSVRALLDSDGVLGRSDLGTVNVLHTVRTGRACHESVFGTDFWSDVQHDPAYAASFDTFLGNGVGWDAGIVIDSYPWDTVGHVTDVGGGGGSLLIELLHAHPHLRGRVVDLPNSVDLARARLVRAGLDGRGEAVVGSFFDRVPGGSDVYLLSAVLADWTDERAVRILRTVAGAAGPKARVLLAEVTMPRSGADSHDTASTANDLYVAATVTVPARTDRQLIAIAEAAGLRLSRRGPGSAVRSLLEFTVAR</sequence>
<evidence type="ECO:0000313" key="7">
    <source>
        <dbReference type="Proteomes" id="UP000184452"/>
    </source>
</evidence>
<dbReference type="EMBL" id="FQZK01000006">
    <property type="protein sequence ID" value="SHJ47185.1"/>
    <property type="molecule type" value="Genomic_DNA"/>
</dbReference>
<dbReference type="PANTHER" id="PTHR43712">
    <property type="entry name" value="PUTATIVE (AFU_ORTHOLOGUE AFUA_4G14580)-RELATED"/>
    <property type="match status" value="1"/>
</dbReference>
<feature type="domain" description="O-methyltransferase dimerisation" evidence="5">
    <location>
        <begin position="20"/>
        <end position="91"/>
    </location>
</feature>
<dbReference type="PIRSF" id="PIRSF005739">
    <property type="entry name" value="O-mtase"/>
    <property type="match status" value="1"/>
</dbReference>
<dbReference type="AlphaFoldDB" id="A0A1M6JKJ6"/>
<name>A0A1M6JKJ6_9ACTN</name>
<dbReference type="SUPFAM" id="SSF46785">
    <property type="entry name" value="Winged helix' DNA-binding domain"/>
    <property type="match status" value="1"/>
</dbReference>
<keyword evidence="2 6" id="KW-0808">Transferase</keyword>